<dbReference type="Proteomes" id="UP001205601">
    <property type="component" value="Unassembled WGS sequence"/>
</dbReference>
<organism evidence="2 3">
    <name type="scientific">Albidovulum sediminis</name>
    <dbReference type="NCBI Taxonomy" id="3066345"/>
    <lineage>
        <taxon>Bacteria</taxon>
        <taxon>Pseudomonadati</taxon>
        <taxon>Pseudomonadota</taxon>
        <taxon>Alphaproteobacteria</taxon>
        <taxon>Rhodobacterales</taxon>
        <taxon>Paracoccaceae</taxon>
        <taxon>Albidovulum</taxon>
    </lineage>
</organism>
<proteinExistence type="predicted"/>
<dbReference type="Pfam" id="PF13531">
    <property type="entry name" value="SBP_bac_11"/>
    <property type="match status" value="1"/>
</dbReference>
<gene>
    <name evidence="2" type="ORF">N5I32_17320</name>
</gene>
<dbReference type="SUPFAM" id="SSF53850">
    <property type="entry name" value="Periplasmic binding protein-like II"/>
    <property type="match status" value="1"/>
</dbReference>
<keyword evidence="3" id="KW-1185">Reference proteome</keyword>
<dbReference type="RefSeq" id="WP_261497160.1">
    <property type="nucleotide sequence ID" value="NZ_JAOCQF010000003.1"/>
</dbReference>
<evidence type="ECO:0000313" key="2">
    <source>
        <dbReference type="EMBL" id="MCT8331282.1"/>
    </source>
</evidence>
<dbReference type="PANTHER" id="PTHR30006:SF25">
    <property type="entry name" value="PHOSPHOGLYCERATE TRANSPORT REGULATORY PROTEIN PGTC"/>
    <property type="match status" value="1"/>
</dbReference>
<comment type="caution">
    <text evidence="2">The sequence shown here is derived from an EMBL/GenBank/DDBJ whole genome shotgun (WGS) entry which is preliminary data.</text>
</comment>
<dbReference type="EMBL" id="JAOCQF010000003">
    <property type="protein sequence ID" value="MCT8331282.1"/>
    <property type="molecule type" value="Genomic_DNA"/>
</dbReference>
<evidence type="ECO:0000256" key="1">
    <source>
        <dbReference type="ARBA" id="ARBA00022729"/>
    </source>
</evidence>
<protein>
    <submittedName>
        <fullName evidence="2">ABC transporter substrate-binding protein</fullName>
    </submittedName>
</protein>
<name>A0ABT2NQS7_9RHOB</name>
<dbReference type="Gene3D" id="3.40.190.10">
    <property type="entry name" value="Periplasmic binding protein-like II"/>
    <property type="match status" value="2"/>
</dbReference>
<sequence length="344" mass="37432">MRRTGSALAVILLLIRPAMAFVIEEEEYFPATGGSSQSISLLSTTDTDVLRPAILAFQEANPDVAVRYVVASSQEVYAALADDGQAFDLVISSAMDLQMKLANDGFAASWASAATARLPDWAKWQDRVFAFAQESVVLIASRRGFRGLPIPQTRRDLTELLRDHPDVFRGRIGTYDPRASGAGYLFATQEARQSDSFWRLAEVAGGLSPRLYISSIDMISDLKAGRLALAYNVLGSYAGPRLESDADGVVVEFADFTLTLLRTGMVPTNAENPDGGGAFLDFLLSTRGQALIRDRAGLPPIDEAALAARPHLRPIRLDAGLLVYLDRLKRQAFLAEWSSAMSQD</sequence>
<reference evidence="3" key="1">
    <citation type="submission" date="2023-07" db="EMBL/GenBank/DDBJ databases">
        <title>Defluviimonas sediminis sp. nov., isolated from mangrove sediment.</title>
        <authorList>
            <person name="Liu L."/>
            <person name="Li J."/>
            <person name="Huang Y."/>
            <person name="Pan J."/>
            <person name="Li M."/>
        </authorList>
    </citation>
    <scope>NUCLEOTIDE SEQUENCE [LARGE SCALE GENOMIC DNA]</scope>
    <source>
        <strain evidence="3">FT324</strain>
    </source>
</reference>
<accession>A0ABT2NQS7</accession>
<keyword evidence="1" id="KW-0732">Signal</keyword>
<evidence type="ECO:0000313" key="3">
    <source>
        <dbReference type="Proteomes" id="UP001205601"/>
    </source>
</evidence>
<dbReference type="PANTHER" id="PTHR30006">
    <property type="entry name" value="THIAMINE-BINDING PERIPLASMIC PROTEIN-RELATED"/>
    <property type="match status" value="1"/>
</dbReference>